<proteinExistence type="predicted"/>
<name>A0A5E8UWI6_ROSAD</name>
<accession>A0A5E8UWI6</accession>
<protein>
    <submittedName>
        <fullName evidence="1">Uncharacterized protein</fullName>
    </submittedName>
</protein>
<reference evidence="1 2" key="2">
    <citation type="submission" date="2013-04" db="EMBL/GenBank/DDBJ databases">
        <authorList>
            <person name="Fiebig A."/>
            <person name="Pradella S."/>
            <person name="Wagner-Doebler I."/>
        </authorList>
    </citation>
    <scope>NUCLEOTIDE SEQUENCE [LARGE SCALE GENOMIC DNA]</scope>
    <source>
        <strain evidence="2">DSM 17067 / NCIMB 14079 / DFL-11</strain>
    </source>
</reference>
<sequence length="37" mass="4309">MSILGSSRYEVFIAYSVLQMAAEYRNRTIKVNFLEHA</sequence>
<dbReference type="Proteomes" id="UP000004703">
    <property type="component" value="Chromosome"/>
</dbReference>
<reference evidence="1 2" key="1">
    <citation type="submission" date="2008-01" db="EMBL/GenBank/DDBJ databases">
        <authorList>
            <person name="Wagner-Dobler I."/>
            <person name="Ferriera S."/>
            <person name="Johnson J."/>
            <person name="Kravitz S."/>
            <person name="Beeson K."/>
            <person name="Sutton G."/>
            <person name="Rogers Y.-H."/>
            <person name="Friedman R."/>
            <person name="Frazier M."/>
            <person name="Venter J.C."/>
        </authorList>
    </citation>
    <scope>NUCLEOTIDE SEQUENCE [LARGE SCALE GENOMIC DNA]</scope>
    <source>
        <strain evidence="2">DSM 17067 / NCIMB 14079 / DFL-11</strain>
    </source>
</reference>
<organism evidence="1 2">
    <name type="scientific">Roseibium alexandrii (strain DSM 17067 / NCIMB 14079 / DFL-11)</name>
    <name type="common">Labrenzia alexandrii</name>
    <dbReference type="NCBI Taxonomy" id="244592"/>
    <lineage>
        <taxon>Bacteria</taxon>
        <taxon>Pseudomonadati</taxon>
        <taxon>Pseudomonadota</taxon>
        <taxon>Alphaproteobacteria</taxon>
        <taxon>Hyphomicrobiales</taxon>
        <taxon>Stappiaceae</taxon>
        <taxon>Roseibium</taxon>
    </lineage>
</organism>
<comment type="caution">
    <text evidence="1">The sequence shown here is derived from an EMBL/GenBank/DDBJ whole genome shotgun (WGS) entry which is preliminary data.</text>
</comment>
<evidence type="ECO:0000313" key="1">
    <source>
        <dbReference type="EMBL" id="RMX61786.1"/>
    </source>
</evidence>
<gene>
    <name evidence="1" type="ORF">SADFL11_00015330</name>
</gene>
<dbReference type="EMBL" id="ACCU02000004">
    <property type="protein sequence ID" value="RMX61786.1"/>
    <property type="molecule type" value="Genomic_DNA"/>
</dbReference>
<dbReference type="AlphaFoldDB" id="A0A5E8UWI6"/>
<evidence type="ECO:0000313" key="2">
    <source>
        <dbReference type="Proteomes" id="UP000004703"/>
    </source>
</evidence>